<evidence type="ECO:0000313" key="1">
    <source>
        <dbReference type="EMBL" id="ENO98201.1"/>
    </source>
</evidence>
<proteinExistence type="predicted"/>
<dbReference type="RefSeq" id="WP_004357751.1">
    <property type="nucleotide sequence ID" value="NZ_AMXF01000018.1"/>
</dbReference>
<name>N6YV92_9RHOO</name>
<gene>
    <name evidence="1" type="ORF">C667_04870</name>
</gene>
<sequence length="92" mass="9856">MHFKVYYDDETAQRLTAAPEAMAEKFAAIPALTDAFCAQPLDAELRRMILRVVGAQAAVALAAWRRARVGGRGRACAGTGEWFACGARGGVE</sequence>
<reference evidence="1 2" key="1">
    <citation type="submission" date="2012-09" db="EMBL/GenBank/DDBJ databases">
        <title>Draft Genome Sequences of 6 Strains from Genus Thauera.</title>
        <authorList>
            <person name="Liu B."/>
            <person name="Shapleigh J.P."/>
            <person name="Frostegard A.H."/>
        </authorList>
    </citation>
    <scope>NUCLEOTIDE SEQUENCE [LARGE SCALE GENOMIC DNA]</scope>
    <source>
        <strain evidence="1 2">B4P</strain>
    </source>
</reference>
<comment type="caution">
    <text evidence="1">The sequence shown here is derived from an EMBL/GenBank/DDBJ whole genome shotgun (WGS) entry which is preliminary data.</text>
</comment>
<accession>N6YV92</accession>
<organism evidence="1 2">
    <name type="scientific">Thauera phenylacetica B4P</name>
    <dbReference type="NCBI Taxonomy" id="1234382"/>
    <lineage>
        <taxon>Bacteria</taxon>
        <taxon>Pseudomonadati</taxon>
        <taxon>Pseudomonadota</taxon>
        <taxon>Betaproteobacteria</taxon>
        <taxon>Rhodocyclales</taxon>
        <taxon>Zoogloeaceae</taxon>
        <taxon>Thauera</taxon>
    </lineage>
</organism>
<dbReference type="EMBL" id="AMXF01000018">
    <property type="protein sequence ID" value="ENO98201.1"/>
    <property type="molecule type" value="Genomic_DNA"/>
</dbReference>
<dbReference type="Proteomes" id="UP000013047">
    <property type="component" value="Unassembled WGS sequence"/>
</dbReference>
<keyword evidence="2" id="KW-1185">Reference proteome</keyword>
<dbReference type="AlphaFoldDB" id="N6YV92"/>
<evidence type="ECO:0000313" key="2">
    <source>
        <dbReference type="Proteomes" id="UP000013047"/>
    </source>
</evidence>
<protein>
    <submittedName>
        <fullName evidence="1">Uncharacterized protein</fullName>
    </submittedName>
</protein>